<name>A0ABY5D7H5_9ACTN</name>
<accession>A0ABY5D7H5</accession>
<organism evidence="2 3">
    <name type="scientific">Nocardiopsis exhalans</name>
    <dbReference type="NCBI Taxonomy" id="163604"/>
    <lineage>
        <taxon>Bacteria</taxon>
        <taxon>Bacillati</taxon>
        <taxon>Actinomycetota</taxon>
        <taxon>Actinomycetes</taxon>
        <taxon>Streptosporangiales</taxon>
        <taxon>Nocardiopsidaceae</taxon>
        <taxon>Nocardiopsis</taxon>
    </lineage>
</organism>
<dbReference type="RefSeq" id="WP_254419099.1">
    <property type="nucleotide sequence ID" value="NZ_BAAAJB010000002.1"/>
</dbReference>
<evidence type="ECO:0000313" key="3">
    <source>
        <dbReference type="Proteomes" id="UP001055940"/>
    </source>
</evidence>
<evidence type="ECO:0000256" key="1">
    <source>
        <dbReference type="SAM" id="Phobius"/>
    </source>
</evidence>
<evidence type="ECO:0000313" key="2">
    <source>
        <dbReference type="EMBL" id="USY19957.1"/>
    </source>
</evidence>
<dbReference type="EMBL" id="CP099837">
    <property type="protein sequence ID" value="USY19957.1"/>
    <property type="molecule type" value="Genomic_DNA"/>
</dbReference>
<proteinExistence type="predicted"/>
<sequence length="58" mass="6292">MFGFGLLLALLGAGLVIVWTQSPRTPETEETRYLLKSCAVAAFALAWFFVVLALLFGA</sequence>
<gene>
    <name evidence="2" type="ORF">NE857_32835</name>
</gene>
<keyword evidence="1" id="KW-0472">Membrane</keyword>
<keyword evidence="1" id="KW-0812">Transmembrane</keyword>
<feature type="transmembrane region" description="Helical" evidence="1">
    <location>
        <begin position="34"/>
        <end position="56"/>
    </location>
</feature>
<dbReference type="Proteomes" id="UP001055940">
    <property type="component" value="Chromosome"/>
</dbReference>
<protein>
    <submittedName>
        <fullName evidence="2">Uncharacterized protein</fullName>
    </submittedName>
</protein>
<keyword evidence="1" id="KW-1133">Transmembrane helix</keyword>
<keyword evidence="3" id="KW-1185">Reference proteome</keyword>
<reference evidence="2" key="1">
    <citation type="submission" date="2022-06" db="EMBL/GenBank/DDBJ databases">
        <authorList>
            <person name="Ping M."/>
        </authorList>
    </citation>
    <scope>NUCLEOTIDE SEQUENCE</scope>
    <source>
        <strain evidence="2">JCM11759T</strain>
    </source>
</reference>